<dbReference type="PaxDb" id="65489-OBART07G00460.1"/>
<reference evidence="2" key="2">
    <citation type="submission" date="2015-03" db="UniProtKB">
        <authorList>
            <consortium name="EnsemblPlants"/>
        </authorList>
    </citation>
    <scope>IDENTIFICATION</scope>
</reference>
<dbReference type="HOGENOM" id="CLU_2726173_0_0_1"/>
<sequence length="72" mass="8598">MEWVSYVFSCFTKMWALYMPIGQTPKKKWNVMLIMERKVKLNEKVKRSPIEDGSHYEKDLQPEDVLADECEV</sequence>
<evidence type="ECO:0000313" key="3">
    <source>
        <dbReference type="Proteomes" id="UP000026960"/>
    </source>
</evidence>
<dbReference type="AlphaFoldDB" id="A0A0D3GLC5"/>
<protein>
    <submittedName>
        <fullName evidence="2">Uncharacterized protein</fullName>
    </submittedName>
</protein>
<feature type="region of interest" description="Disordered" evidence="1">
    <location>
        <begin position="50"/>
        <end position="72"/>
    </location>
</feature>
<feature type="compositionally biased region" description="Basic and acidic residues" evidence="1">
    <location>
        <begin position="50"/>
        <end position="61"/>
    </location>
</feature>
<dbReference type="EnsemblPlants" id="OBART07G00460.1">
    <property type="protein sequence ID" value="OBART07G00460.1"/>
    <property type="gene ID" value="OBART07G00460"/>
</dbReference>
<name>A0A0D3GLC5_9ORYZ</name>
<accession>A0A0D3GLC5</accession>
<reference evidence="2" key="1">
    <citation type="journal article" date="2009" name="Rice">
        <title>De Novo Next Generation Sequencing of Plant Genomes.</title>
        <authorList>
            <person name="Rounsley S."/>
            <person name="Marri P.R."/>
            <person name="Yu Y."/>
            <person name="He R."/>
            <person name="Sisneros N."/>
            <person name="Goicoechea J.L."/>
            <person name="Lee S.J."/>
            <person name="Angelova A."/>
            <person name="Kudrna D."/>
            <person name="Luo M."/>
            <person name="Affourtit J."/>
            <person name="Desany B."/>
            <person name="Knight J."/>
            <person name="Niazi F."/>
            <person name="Egholm M."/>
            <person name="Wing R.A."/>
        </authorList>
    </citation>
    <scope>NUCLEOTIDE SEQUENCE [LARGE SCALE GENOMIC DNA]</scope>
    <source>
        <strain evidence="2">cv. IRGC 105608</strain>
    </source>
</reference>
<organism evidence="2">
    <name type="scientific">Oryza barthii</name>
    <dbReference type="NCBI Taxonomy" id="65489"/>
    <lineage>
        <taxon>Eukaryota</taxon>
        <taxon>Viridiplantae</taxon>
        <taxon>Streptophyta</taxon>
        <taxon>Embryophyta</taxon>
        <taxon>Tracheophyta</taxon>
        <taxon>Spermatophyta</taxon>
        <taxon>Magnoliopsida</taxon>
        <taxon>Liliopsida</taxon>
        <taxon>Poales</taxon>
        <taxon>Poaceae</taxon>
        <taxon>BOP clade</taxon>
        <taxon>Oryzoideae</taxon>
        <taxon>Oryzeae</taxon>
        <taxon>Oryzinae</taxon>
        <taxon>Oryza</taxon>
    </lineage>
</organism>
<evidence type="ECO:0000313" key="2">
    <source>
        <dbReference type="EnsemblPlants" id="OBART07G00460.1"/>
    </source>
</evidence>
<keyword evidence="3" id="KW-1185">Reference proteome</keyword>
<dbReference type="Proteomes" id="UP000026960">
    <property type="component" value="Chromosome 7"/>
</dbReference>
<dbReference type="Gramene" id="OBART07G00460.1">
    <property type="protein sequence ID" value="OBART07G00460.1"/>
    <property type="gene ID" value="OBART07G00460"/>
</dbReference>
<evidence type="ECO:0000256" key="1">
    <source>
        <dbReference type="SAM" id="MobiDB-lite"/>
    </source>
</evidence>
<proteinExistence type="predicted"/>